<dbReference type="Gene3D" id="3.30.10.10">
    <property type="entry name" value="Trypsin Inhibitor V, subunit A"/>
    <property type="match status" value="1"/>
</dbReference>
<evidence type="ECO:0000313" key="4">
    <source>
        <dbReference type="Proteomes" id="UP000005870"/>
    </source>
</evidence>
<feature type="chain" id="PRO_5003504458" description="Peptidase inhibitor I78 family protein" evidence="2">
    <location>
        <begin position="20"/>
        <end position="120"/>
    </location>
</feature>
<dbReference type="HOGENOM" id="CLU_123717_0_0_6"/>
<protein>
    <recommendedName>
        <fullName evidence="5">Peptidase inhibitor I78 family protein</fullName>
    </recommendedName>
</protein>
<evidence type="ECO:0000256" key="2">
    <source>
        <dbReference type="SAM" id="SignalP"/>
    </source>
</evidence>
<dbReference type="EMBL" id="CP003093">
    <property type="protein sequence ID" value="AER55117.1"/>
    <property type="molecule type" value="Genomic_DNA"/>
</dbReference>
<dbReference type="KEGG" id="psd:DSC_02320"/>
<evidence type="ECO:0000313" key="3">
    <source>
        <dbReference type="EMBL" id="AER55117.1"/>
    </source>
</evidence>
<dbReference type="Proteomes" id="UP000005870">
    <property type="component" value="Chromosome"/>
</dbReference>
<feature type="compositionally biased region" description="Low complexity" evidence="1">
    <location>
        <begin position="21"/>
        <end position="45"/>
    </location>
</feature>
<dbReference type="InterPro" id="IPR021719">
    <property type="entry name" value="Prot_inh_I78"/>
</dbReference>
<keyword evidence="4" id="KW-1185">Reference proteome</keyword>
<feature type="signal peptide" evidence="2">
    <location>
        <begin position="1"/>
        <end position="19"/>
    </location>
</feature>
<dbReference type="PANTHER" id="PTHR39600">
    <property type="entry name" value="PEPTIDASE INHIBITOR I78 FAMILY PROTEIN"/>
    <property type="match status" value="1"/>
</dbReference>
<accession>G7UVK0</accession>
<evidence type="ECO:0000256" key="1">
    <source>
        <dbReference type="SAM" id="MobiDB-lite"/>
    </source>
</evidence>
<gene>
    <name evidence="3" type="ordered locus">DSC_02320</name>
</gene>
<dbReference type="Pfam" id="PF11720">
    <property type="entry name" value="Inhibitor_I78"/>
    <property type="match status" value="1"/>
</dbReference>
<evidence type="ECO:0008006" key="5">
    <source>
        <dbReference type="Google" id="ProtNLM"/>
    </source>
</evidence>
<organism evidence="3 4">
    <name type="scientific">Pseudoxanthomonas spadix (strain BD-a59)</name>
    <dbReference type="NCBI Taxonomy" id="1045855"/>
    <lineage>
        <taxon>Bacteria</taxon>
        <taxon>Pseudomonadati</taxon>
        <taxon>Pseudomonadota</taxon>
        <taxon>Gammaproteobacteria</taxon>
        <taxon>Lysobacterales</taxon>
        <taxon>Lysobacteraceae</taxon>
        <taxon>Pseudoxanthomonas</taxon>
    </lineage>
</organism>
<reference evidence="3 4" key="1">
    <citation type="journal article" date="2012" name="J. Bacteriol.">
        <title>Complete Genome Sequence of the BTEX-Degrading Bacterium Pseudoxanthomonas spadix BD-a59.</title>
        <authorList>
            <person name="Lee S.H."/>
            <person name="Jin H.M."/>
            <person name="Lee H.J."/>
            <person name="Kim J.M."/>
            <person name="Jeon C.O."/>
        </authorList>
    </citation>
    <scope>NUCLEOTIDE SEQUENCE [LARGE SCALE GENOMIC DNA]</scope>
    <source>
        <strain evidence="3 4">BD-a59</strain>
    </source>
</reference>
<dbReference type="PROSITE" id="PS51257">
    <property type="entry name" value="PROKAR_LIPOPROTEIN"/>
    <property type="match status" value="1"/>
</dbReference>
<dbReference type="STRING" id="1045855.DSC_02320"/>
<dbReference type="OrthoDB" id="7917348at2"/>
<dbReference type="RefSeq" id="WP_014159295.1">
    <property type="nucleotide sequence ID" value="NC_016147.2"/>
</dbReference>
<dbReference type="eggNOG" id="ENOG50339MI">
    <property type="taxonomic scope" value="Bacteria"/>
</dbReference>
<name>G7UVK0_PSEUP</name>
<keyword evidence="2" id="KW-0732">Signal</keyword>
<proteinExistence type="predicted"/>
<feature type="region of interest" description="Disordered" evidence="1">
    <location>
        <begin position="21"/>
        <end position="54"/>
    </location>
</feature>
<dbReference type="PANTHER" id="PTHR39600:SF1">
    <property type="entry name" value="PEPTIDASE INHIBITOR I78 FAMILY PROTEIN"/>
    <property type="match status" value="1"/>
</dbReference>
<dbReference type="AlphaFoldDB" id="G7UVK0"/>
<sequence>MSRPVLPLSLLILALAACGAPPPDEQQQALAQAEQRARAQASRAPEAPPPADADACDATQAQWLVGKTPGQADADQARTDARATSVRLLKPDQPVSMEFNAARLNIELDEKGMVVSVRCG</sequence>